<sequence length="896" mass="93321">MGIWDDFVDFGEETANTVSGGVTSAFNDVANGVTSAASAVESWGAGAVSTAGNGIVEAYQQTEGAVIYAVSWSQGSAGTVQSWTSQATGQVVGFGIDAYNHVKPWAMEAWRLLSGYLRSAPPRLGPHDDTARDFIHAVLAAFMGGQLGLAESVVKSWESDARSKGYTMAIDFRGTITFASFAVSGVTGVYVDKGGRWGFFADFGVGAEIIPSSTASVNMDLWMIFGGVSAYAKTYYKAGGEIWIQGFVVGGDVLLTSGFDFAGFRAAIGVGVDWAIFGSPDVRPTPHTGPSGVAPSLPSLDVYSVSLVPEQATTYTAACQVARNPPAESSVLASAFAAATGRSPTLFATAQYGGSGGDAFADEVGSVARITGLTLLYTEHVNQITTTYLRHDGSSRSAVHGTAVAGSRSVTIALEPGEWITEITGRCGKLLDRISITTNLRTFGPFGGADGSEFAIRSLPMQPIVGLFGRSGQKIDAIGAFYQTGLACTLTAQHSEMCLAPAGEAMGGEAVLPPTAEGAKAAQMRWNGSESRQWTLVPVAKGAYYVVQKSSGLHLTGGAKGASPELRPLDGSPAQQWSLMTVAGAPGHYALRNMQSGLVLGVAGAATGEGAAIVLEERQRTAEQPFVPSQQWKIDGVPARVYLYTEGGFSGRFQTLAPGAHDIGSLRVGNDRVASVRVPAGFRVTLFRDAGFSGPTSILTGDAASLGSMSGQTSSVRVEMPPWGVTAFTATGYGGASQTFVPGKYDRPGLLVGDNTLGSAKIPAGWRLTLFDGEGFRGQMAWYTSADGSALEVPDLGPIRGKTSSLVVEAAPLGQASVFTGTSFQGSAQGFGPGRYNMSAIALGNDRIRSVKVPPGWTVVLYEHKDFEGATKTLTSSVYDLKDWKDKASSLVVIPG</sequence>
<evidence type="ECO:0000259" key="3">
    <source>
        <dbReference type="PROSITE" id="PS50915"/>
    </source>
</evidence>
<dbReference type="Gene3D" id="2.100.10.30">
    <property type="entry name" value="Jacalin-like lectin domain"/>
    <property type="match status" value="1"/>
</dbReference>
<dbReference type="InterPro" id="IPR035992">
    <property type="entry name" value="Ricin_B-like_lectins"/>
</dbReference>
<dbReference type="Pfam" id="PF14200">
    <property type="entry name" value="RicinB_lectin_2"/>
    <property type="match status" value="2"/>
</dbReference>
<evidence type="ECO:0000313" key="5">
    <source>
        <dbReference type="EMBL" id="AYM54441.1"/>
    </source>
</evidence>
<dbReference type="PANTHER" id="PTHR46506">
    <property type="entry name" value="OS05G0143600 PROTEIN"/>
    <property type="match status" value="1"/>
</dbReference>
<dbReference type="SUPFAM" id="SSF51101">
    <property type="entry name" value="Mannose-binding lectins"/>
    <property type="match status" value="1"/>
</dbReference>
<keyword evidence="2" id="KW-0677">Repeat</keyword>
<feature type="domain" description="Beta/gamma crystallin 'Greek key'" evidence="3">
    <location>
        <begin position="857"/>
        <end position="895"/>
    </location>
</feature>
<dbReference type="SUPFAM" id="SSF50370">
    <property type="entry name" value="Ricin B-like lectins"/>
    <property type="match status" value="1"/>
</dbReference>
<feature type="domain" description="Jacalin-type lectin" evidence="4">
    <location>
        <begin position="346"/>
        <end position="484"/>
    </location>
</feature>
<organism evidence="5">
    <name type="scientific">Phaselicystis flava</name>
    <dbReference type="NCBI Taxonomy" id="525924"/>
    <lineage>
        <taxon>Bacteria</taxon>
        <taxon>Pseudomonadati</taxon>
        <taxon>Myxococcota</taxon>
        <taxon>Polyangia</taxon>
        <taxon>Polyangiales</taxon>
        <taxon>Phaselicystidaceae</taxon>
        <taxon>Phaselicystis</taxon>
    </lineage>
</organism>
<dbReference type="InterPro" id="IPR011024">
    <property type="entry name" value="G_crystallin-like"/>
</dbReference>
<evidence type="ECO:0000256" key="1">
    <source>
        <dbReference type="ARBA" id="ARBA00009646"/>
    </source>
</evidence>
<dbReference type="SMART" id="SM00915">
    <property type="entry name" value="Jacalin"/>
    <property type="match status" value="1"/>
</dbReference>
<dbReference type="EMBL" id="MH908922">
    <property type="protein sequence ID" value="AYM54441.1"/>
    <property type="molecule type" value="Genomic_DNA"/>
</dbReference>
<dbReference type="InterPro" id="IPR036404">
    <property type="entry name" value="Jacalin-like_lectin_dom_sf"/>
</dbReference>
<protein>
    <submittedName>
        <fullName evidence="5">Ricin B lectin</fullName>
    </submittedName>
</protein>
<dbReference type="AlphaFoldDB" id="A0A3S5GYI5"/>
<dbReference type="Gene3D" id="2.60.20.10">
    <property type="entry name" value="Crystallins"/>
    <property type="match status" value="3"/>
</dbReference>
<dbReference type="Pfam" id="PF01419">
    <property type="entry name" value="Jacalin"/>
    <property type="match status" value="1"/>
</dbReference>
<evidence type="ECO:0000256" key="2">
    <source>
        <dbReference type="ARBA" id="ARBA00022737"/>
    </source>
</evidence>
<keyword evidence="5" id="KW-0430">Lectin</keyword>
<dbReference type="CDD" id="cd00161">
    <property type="entry name" value="beta-trefoil_Ricin-like"/>
    <property type="match status" value="1"/>
</dbReference>
<dbReference type="Gene3D" id="2.80.10.50">
    <property type="match status" value="1"/>
</dbReference>
<proteinExistence type="inferred from homology"/>
<reference evidence="5" key="1">
    <citation type="journal article" date="2018" name="J. Ind. Microbiol. Biotechnol.">
        <title>Genome mining reveals uncommon alkylpyrones as type III PKS products from myxobacteria.</title>
        <authorList>
            <person name="Hug J.J."/>
            <person name="Panter F."/>
            <person name="Krug D."/>
            <person name="Muller R."/>
        </authorList>
    </citation>
    <scope>NUCLEOTIDE SEQUENCE</scope>
    <source>
        <strain evidence="5">MSr9315</strain>
    </source>
</reference>
<dbReference type="GO" id="GO:0030246">
    <property type="term" value="F:carbohydrate binding"/>
    <property type="evidence" value="ECO:0007669"/>
    <property type="project" value="UniProtKB-KW"/>
</dbReference>
<feature type="domain" description="Beta/gamma crystallin 'Greek key'" evidence="3">
    <location>
        <begin position="639"/>
        <end position="680"/>
    </location>
</feature>
<dbReference type="PROSITE" id="PS50231">
    <property type="entry name" value="RICIN_B_LECTIN"/>
    <property type="match status" value="1"/>
</dbReference>
<dbReference type="PROSITE" id="PS50915">
    <property type="entry name" value="CRYSTALLIN_BETA_GAMMA"/>
    <property type="match status" value="2"/>
</dbReference>
<comment type="similarity">
    <text evidence="1">Belongs to the beta/gamma-crystallin family.</text>
</comment>
<dbReference type="SUPFAM" id="SSF49695">
    <property type="entry name" value="gamma-Crystallin-like"/>
    <property type="match status" value="3"/>
</dbReference>
<dbReference type="InterPro" id="IPR001064">
    <property type="entry name" value="Beta/gamma_crystallin"/>
</dbReference>
<dbReference type="InterPro" id="IPR001229">
    <property type="entry name" value="Jacalin-like_lectin_dom"/>
</dbReference>
<dbReference type="SMART" id="SM00247">
    <property type="entry name" value="XTALbg"/>
    <property type="match status" value="2"/>
</dbReference>
<dbReference type="PROSITE" id="PS51752">
    <property type="entry name" value="JACALIN_LECTIN"/>
    <property type="match status" value="1"/>
</dbReference>
<evidence type="ECO:0000259" key="4">
    <source>
        <dbReference type="PROSITE" id="PS51752"/>
    </source>
</evidence>
<accession>A0A3S5GYI5</accession>
<name>A0A3S5GYI5_9BACT</name>
<dbReference type="InterPro" id="IPR000772">
    <property type="entry name" value="Ricin_B_lectin"/>
</dbReference>